<proteinExistence type="predicted"/>
<dbReference type="GeneID" id="108560303"/>
<feature type="chain" id="PRO_5047315293" evidence="1">
    <location>
        <begin position="19"/>
        <end position="177"/>
    </location>
</feature>
<keyword evidence="1" id="KW-0732">Signal</keyword>
<evidence type="ECO:0000313" key="2">
    <source>
        <dbReference type="Proteomes" id="UP000695000"/>
    </source>
</evidence>
<gene>
    <name evidence="3" type="primary">LOC108560303</name>
</gene>
<reference evidence="3" key="1">
    <citation type="submission" date="2025-08" db="UniProtKB">
        <authorList>
            <consortium name="RefSeq"/>
        </authorList>
    </citation>
    <scope>IDENTIFICATION</scope>
    <source>
        <tissue evidence="3">Whole Larva</tissue>
    </source>
</reference>
<organism evidence="2 3">
    <name type="scientific">Nicrophorus vespilloides</name>
    <name type="common">Boreal carrion beetle</name>
    <dbReference type="NCBI Taxonomy" id="110193"/>
    <lineage>
        <taxon>Eukaryota</taxon>
        <taxon>Metazoa</taxon>
        <taxon>Ecdysozoa</taxon>
        <taxon>Arthropoda</taxon>
        <taxon>Hexapoda</taxon>
        <taxon>Insecta</taxon>
        <taxon>Pterygota</taxon>
        <taxon>Neoptera</taxon>
        <taxon>Endopterygota</taxon>
        <taxon>Coleoptera</taxon>
        <taxon>Polyphaga</taxon>
        <taxon>Staphyliniformia</taxon>
        <taxon>Silphidae</taxon>
        <taxon>Nicrophorinae</taxon>
        <taxon>Nicrophorus</taxon>
    </lineage>
</organism>
<protein>
    <submittedName>
        <fullName evidence="3">Uncharacterized protein LOC108560303</fullName>
    </submittedName>
</protein>
<feature type="signal peptide" evidence="1">
    <location>
        <begin position="1"/>
        <end position="18"/>
    </location>
</feature>
<evidence type="ECO:0000313" key="3">
    <source>
        <dbReference type="RefSeq" id="XP_017773274.1"/>
    </source>
</evidence>
<sequence length="177" mass="18727">MKQVLSFLVLLVFGGSRALPMQEDEGVFADGPIDLSNSTGPKDLYVIKTIVYEVGILTDASNDTSNSTEITEEVDLTFFNPTHNGSTIDLSNIPVPIQANISGISITGIAPVNFGTFDLKGDDKNLLVAPLNGSAILPNAVISVTQNVSTVDSEKGEEILKQISPLLNLQNGTLNAP</sequence>
<keyword evidence="2" id="KW-1185">Reference proteome</keyword>
<accession>A0ABM1MFC4</accession>
<name>A0ABM1MFC4_NICVS</name>
<dbReference type="Proteomes" id="UP000695000">
    <property type="component" value="Unplaced"/>
</dbReference>
<evidence type="ECO:0000256" key="1">
    <source>
        <dbReference type="SAM" id="SignalP"/>
    </source>
</evidence>
<dbReference type="RefSeq" id="XP_017773274.1">
    <property type="nucleotide sequence ID" value="XM_017917785.1"/>
</dbReference>